<sequence length="950" mass="105535">MPVFSTLYRYRFLLLLFTLWMIAVLLFSSKSAVSQHIVRSQQIHAQSIVNPQENLPPTVTENVRKTLLENGLTVLTKEVHTAPVVTVQVWYKVGSRNEESGLNGIAHQLEHMMFKGTETRPIQFGRLFSALGSDSNAFTSYDQTAYYGTAERNKLKALLILEADRMQKSVIDTEQLASEKRVVISELQGYENSPEYRLNRAVMRAAFPNHAYGLPVGGTKADVEKFTVEQVRKYYQKYYSPDNAVLVIVGDFQTAPTLEVVKEIFGKLPQSQQSTVNSQQSTVNSQQSTVNSQQSTVNSQQLSESPIVLREAGAGELLQVVYPLPDINHPDVPALDVMDYILTEGRNSRLDRVLIESGLASDIGASVTSLREFGWYELLVTAAYNQSLEKIDSVLNRAIADLVKSGVTAAEVNRAKTQLEAAVILANRDLTNQAMQLGNDETTTGDYRHTERYLAAIRKVTPADVVAVVKKYLKPEARTVGYFEPSQKELKGTSKPNSAQTTENFGLGSPVAPTEVLKYLPPVDEITDIGEREIPQQFQLANGLKLLLLPDRSIPTITLSGHINAGTEFDPEDKAGLASLVADNLMNGTKTQDFLQIAQALEDRGANLEFRAYREGVRIDGDSLAGDLPVILKTLADVVKNSNFPAKEWELERQQALTNLKLDLDDPDEVAIRTFVQSIYPHKHPLHNFPTAESLKKIKRKDAIAFKEKYYRPDNMVLTIVGDFEPAKVRSLLEKEFGGWKVSGEAPKLQYPQVSMPDKEVRVNSILPGKAQAITYMGYKGINRKDPRFYAALVLNQILGGDTLSSRLGAEVRDRQGLTYGIYSYFQVGKNAGTFWIELQTSPEDTIKAIASTQKLLKQIHQQGVVAAEIEAAKQTLISNYNVSLANPEELTKTILMNQVHGLDKVELRSFTDKIQQVTLNQVNQAARELIHPDKIVVATAGPAVLAQMK</sequence>
<dbReference type="EMBL" id="JACJQH010000011">
    <property type="protein sequence ID" value="MBD2195543.1"/>
    <property type="molecule type" value="Genomic_DNA"/>
</dbReference>
<dbReference type="RefSeq" id="WP_190539751.1">
    <property type="nucleotide sequence ID" value="NZ_CAWPNO010000013.1"/>
</dbReference>
<keyword evidence="6" id="KW-1185">Reference proteome</keyword>
<name>A0ABR8A6Q9_9CYAN</name>
<dbReference type="InterPro" id="IPR011249">
    <property type="entry name" value="Metalloenz_LuxS/M16"/>
</dbReference>
<comment type="caution">
    <text evidence="5">The sequence shown here is derived from an EMBL/GenBank/DDBJ whole genome shotgun (WGS) entry which is preliminary data.</text>
</comment>
<dbReference type="SUPFAM" id="SSF63411">
    <property type="entry name" value="LuxS/MPP-like metallohydrolase"/>
    <property type="match status" value="4"/>
</dbReference>
<evidence type="ECO:0000259" key="3">
    <source>
        <dbReference type="Pfam" id="PF00675"/>
    </source>
</evidence>
<feature type="domain" description="Peptidase M16 N-terminal" evidence="3">
    <location>
        <begin position="562"/>
        <end position="661"/>
    </location>
</feature>
<comment type="similarity">
    <text evidence="1">Belongs to the peptidase M16 family.</text>
</comment>
<dbReference type="Pfam" id="PF05193">
    <property type="entry name" value="Peptidase_M16_C"/>
    <property type="match status" value="2"/>
</dbReference>
<dbReference type="InterPro" id="IPR007863">
    <property type="entry name" value="Peptidase_M16_C"/>
</dbReference>
<accession>A0ABR8A6Q9</accession>
<feature type="region of interest" description="Disordered" evidence="2">
    <location>
        <begin position="276"/>
        <end position="298"/>
    </location>
</feature>
<feature type="domain" description="Peptidase M16 C-terminal" evidence="4">
    <location>
        <begin position="225"/>
        <end position="419"/>
    </location>
</feature>
<evidence type="ECO:0000259" key="4">
    <source>
        <dbReference type="Pfam" id="PF05193"/>
    </source>
</evidence>
<feature type="compositionally biased region" description="Polar residues" evidence="2">
    <location>
        <begin position="494"/>
        <end position="504"/>
    </location>
</feature>
<reference evidence="5 6" key="1">
    <citation type="journal article" date="2020" name="ISME J.">
        <title>Comparative genomics reveals insights into cyanobacterial evolution and habitat adaptation.</title>
        <authorList>
            <person name="Chen M.Y."/>
            <person name="Teng W.K."/>
            <person name="Zhao L."/>
            <person name="Hu C.X."/>
            <person name="Zhou Y.K."/>
            <person name="Han B.P."/>
            <person name="Song L.R."/>
            <person name="Shu W.S."/>
        </authorList>
    </citation>
    <scope>NUCLEOTIDE SEQUENCE [LARGE SCALE GENOMIC DNA]</scope>
    <source>
        <strain evidence="5 6">FACHB-288</strain>
    </source>
</reference>
<evidence type="ECO:0000313" key="5">
    <source>
        <dbReference type="EMBL" id="MBD2195543.1"/>
    </source>
</evidence>
<organism evidence="5 6">
    <name type="scientific">Calothrix parietina FACHB-288</name>
    <dbReference type="NCBI Taxonomy" id="2692896"/>
    <lineage>
        <taxon>Bacteria</taxon>
        <taxon>Bacillati</taxon>
        <taxon>Cyanobacteriota</taxon>
        <taxon>Cyanophyceae</taxon>
        <taxon>Nostocales</taxon>
        <taxon>Calotrichaceae</taxon>
        <taxon>Calothrix</taxon>
    </lineage>
</organism>
<dbReference type="InterPro" id="IPR011765">
    <property type="entry name" value="Pept_M16_N"/>
</dbReference>
<dbReference type="PANTHER" id="PTHR11851:SF49">
    <property type="entry name" value="MITOCHONDRIAL-PROCESSING PEPTIDASE SUBUNIT ALPHA"/>
    <property type="match status" value="1"/>
</dbReference>
<evidence type="ECO:0000256" key="1">
    <source>
        <dbReference type="ARBA" id="ARBA00007261"/>
    </source>
</evidence>
<evidence type="ECO:0000313" key="6">
    <source>
        <dbReference type="Proteomes" id="UP000658514"/>
    </source>
</evidence>
<feature type="region of interest" description="Disordered" evidence="2">
    <location>
        <begin position="487"/>
        <end position="507"/>
    </location>
</feature>
<dbReference type="Gene3D" id="3.30.830.10">
    <property type="entry name" value="Metalloenzyme, LuxS/M16 peptidase-like"/>
    <property type="match status" value="4"/>
</dbReference>
<feature type="domain" description="Peptidase M16 C-terminal" evidence="4">
    <location>
        <begin position="697"/>
        <end position="877"/>
    </location>
</feature>
<evidence type="ECO:0000256" key="2">
    <source>
        <dbReference type="SAM" id="MobiDB-lite"/>
    </source>
</evidence>
<dbReference type="PANTHER" id="PTHR11851">
    <property type="entry name" value="METALLOPROTEASE"/>
    <property type="match status" value="1"/>
</dbReference>
<gene>
    <name evidence="5" type="ORF">H6G24_08590</name>
</gene>
<dbReference type="Pfam" id="PF00675">
    <property type="entry name" value="Peptidase_M16"/>
    <property type="match status" value="2"/>
</dbReference>
<protein>
    <submittedName>
        <fullName evidence="5">Insulinase family protein</fullName>
    </submittedName>
</protein>
<dbReference type="Proteomes" id="UP000658514">
    <property type="component" value="Unassembled WGS sequence"/>
</dbReference>
<feature type="domain" description="Peptidase M16 N-terminal" evidence="3">
    <location>
        <begin position="74"/>
        <end position="219"/>
    </location>
</feature>
<dbReference type="InterPro" id="IPR050361">
    <property type="entry name" value="MPP/UQCRC_Complex"/>
</dbReference>
<proteinExistence type="inferred from homology"/>